<keyword evidence="9 11" id="KW-0408">Iron</keyword>
<comment type="similarity">
    <text evidence="3 11">Belongs to the NOS family. Bacterial NOS oxygenase subfamily.</text>
</comment>
<evidence type="ECO:0000256" key="1">
    <source>
        <dbReference type="ARBA" id="ARBA00001971"/>
    </source>
</evidence>
<dbReference type="InterPro" id="IPR044940">
    <property type="entry name" value="NOS_dom_2"/>
</dbReference>
<sequence>MLVDTEEAIEFLMKSYVELGKDAAAIESRIDVVHQEIAQTGTYTQTLEELTIGAKMAWRNSNRCVGRLFWDRIQVVDARAAVTVSEIRDALFEHIGKATNGGQIRPFITIFKPGSDGPRIWNHQLIRYAGYASENGDIIGDPASVSFTEVCEGLGWRGAHGEFDILPLVIQESADAAPTVIEIPPELVLEVPIAHPDFPQVAELGLRWYAVPIISEMKLEIGGITYQAAPFNGWYMETEIGARNFADEGRYNKLAAVAEKLGLNTKRLDSLWKDRALVELNVAVLDSYHKAKVQIVDHHTAARQFGQFETNEQAAGREVTGEWAWLIPPVSPATTHMFHQRYPNKIVKPNFFYQEAPFERTEITPVKRGGCPFH</sequence>
<comment type="caution">
    <text evidence="14">The sequence shown here is derived from an EMBL/GenBank/DDBJ whole genome shotgun (WGS) entry which is preliminary data.</text>
</comment>
<protein>
    <recommendedName>
        <fullName evidence="5 11">Nitric oxide synthase oxygenase</fullName>
        <ecNumber evidence="4 11">1.14.14.47</ecNumber>
    </recommendedName>
</protein>
<keyword evidence="8 11" id="KW-0560">Oxidoreductase</keyword>
<dbReference type="PANTHER" id="PTHR43410">
    <property type="entry name" value="NITRIC OXIDE SYNTHASE OXYGENASE"/>
    <property type="match status" value="1"/>
</dbReference>
<dbReference type="GO" id="GO:0004517">
    <property type="term" value="F:nitric-oxide synthase activity"/>
    <property type="evidence" value="ECO:0007669"/>
    <property type="project" value="InterPro"/>
</dbReference>
<dbReference type="AlphaFoldDB" id="A0A7W1YFA7"/>
<name>A0A7W1YFA7_9LIST</name>
<comment type="subunit">
    <text evidence="11">Homodimer.</text>
</comment>
<dbReference type="EMBL" id="JABJVM010000003">
    <property type="protein sequence ID" value="MBA3925427.1"/>
    <property type="molecule type" value="Genomic_DNA"/>
</dbReference>
<dbReference type="CDD" id="cd00575">
    <property type="entry name" value="NOS_oxygenase"/>
    <property type="match status" value="1"/>
</dbReference>
<evidence type="ECO:0000313" key="15">
    <source>
        <dbReference type="Proteomes" id="UP000548787"/>
    </source>
</evidence>
<proteinExistence type="inferred from homology"/>
<evidence type="ECO:0000256" key="8">
    <source>
        <dbReference type="ARBA" id="ARBA00023002"/>
    </source>
</evidence>
<dbReference type="InterPro" id="IPR036119">
    <property type="entry name" value="NOS_N_sf"/>
</dbReference>
<evidence type="ECO:0000256" key="5">
    <source>
        <dbReference type="ARBA" id="ARBA00018859"/>
    </source>
</evidence>
<feature type="binding site" description="axial binding residue" evidence="12">
    <location>
        <position position="64"/>
    </location>
    <ligand>
        <name>heme</name>
        <dbReference type="ChEBI" id="CHEBI:30413"/>
    </ligand>
    <ligandPart>
        <name>Fe</name>
        <dbReference type="ChEBI" id="CHEBI:18248"/>
    </ligandPart>
</feature>
<dbReference type="GO" id="GO:0020037">
    <property type="term" value="F:heme binding"/>
    <property type="evidence" value="ECO:0007669"/>
    <property type="project" value="InterPro"/>
</dbReference>
<evidence type="ECO:0000256" key="2">
    <source>
        <dbReference type="ARBA" id="ARBA00002642"/>
    </source>
</evidence>
<gene>
    <name evidence="14" type="ORF">HPK16_03640</name>
</gene>
<dbReference type="PANTHER" id="PTHR43410:SF1">
    <property type="entry name" value="NITRIC OXIDE SYNTHASE"/>
    <property type="match status" value="1"/>
</dbReference>
<evidence type="ECO:0000256" key="6">
    <source>
        <dbReference type="ARBA" id="ARBA00022617"/>
    </source>
</evidence>
<dbReference type="RefSeq" id="WP_181675660.1">
    <property type="nucleotide sequence ID" value="NZ_JABJVM010000003.1"/>
</dbReference>
<dbReference type="GO" id="GO:0006809">
    <property type="term" value="P:nitric oxide biosynthetic process"/>
    <property type="evidence" value="ECO:0007669"/>
    <property type="project" value="InterPro"/>
</dbReference>
<dbReference type="Gene3D" id="3.90.440.10">
    <property type="entry name" value="Nitric Oxide Synthase,Heme Domain,Chain A domain 2"/>
    <property type="match status" value="1"/>
</dbReference>
<evidence type="ECO:0000313" key="14">
    <source>
        <dbReference type="EMBL" id="MBA3925427.1"/>
    </source>
</evidence>
<comment type="function">
    <text evidence="2 11">Catalyzes the production of nitric oxide.</text>
</comment>
<dbReference type="Pfam" id="PF02898">
    <property type="entry name" value="NO_synthase"/>
    <property type="match status" value="1"/>
</dbReference>
<evidence type="ECO:0000256" key="9">
    <source>
        <dbReference type="ARBA" id="ARBA00023004"/>
    </source>
</evidence>
<dbReference type="InterPro" id="IPR044944">
    <property type="entry name" value="NOS_dom_3"/>
</dbReference>
<keyword evidence="6 11" id="KW-0349">Heme</keyword>
<accession>A0A7W1YFA7</accession>
<feature type="domain" description="Nitric oxide synthase (NOS)" evidence="13">
    <location>
        <begin position="63"/>
        <end position="70"/>
    </location>
</feature>
<evidence type="ECO:0000256" key="11">
    <source>
        <dbReference type="PIRNR" id="PIRNR037219"/>
    </source>
</evidence>
<dbReference type="InterPro" id="IPR050607">
    <property type="entry name" value="NOS"/>
</dbReference>
<reference evidence="14 15" key="1">
    <citation type="submission" date="2020-08" db="EMBL/GenBank/DDBJ databases">
        <title>Listeria ohnekaius sp. nov. and Listeria portnoyii sp. nov. isolated from non-agricultural and natural environments.</title>
        <authorList>
            <person name="Weller D."/>
            <person name="Belias A.M."/>
            <person name="Liao J."/>
            <person name="Guo S."/>
            <person name="Orsi R.H."/>
            <person name="Wiedmann M."/>
        </authorList>
    </citation>
    <scope>NUCLEOTIDE SEQUENCE [LARGE SCALE GENOMIC DNA]</scope>
    <source>
        <strain evidence="14 15">FSL W9-0585</strain>
    </source>
</reference>
<dbReference type="InterPro" id="IPR004030">
    <property type="entry name" value="NOS_N"/>
</dbReference>
<keyword evidence="7 11" id="KW-0479">Metal-binding</keyword>
<dbReference type="GO" id="GO:0046872">
    <property type="term" value="F:metal ion binding"/>
    <property type="evidence" value="ECO:0007669"/>
    <property type="project" value="UniProtKB-KW"/>
</dbReference>
<dbReference type="Proteomes" id="UP000548787">
    <property type="component" value="Unassembled WGS sequence"/>
</dbReference>
<evidence type="ECO:0000256" key="4">
    <source>
        <dbReference type="ARBA" id="ARBA00012735"/>
    </source>
</evidence>
<evidence type="ECO:0000256" key="3">
    <source>
        <dbReference type="ARBA" id="ARBA00005411"/>
    </source>
</evidence>
<comment type="catalytic activity">
    <reaction evidence="10">
        <text>3 reduced [flavodoxin] + 2 L-arginine + 4 O2 = 3 oxidized [flavodoxin] + 2 L-citrulline + 2 nitric oxide + 4 H2O + 5 H(+)</text>
        <dbReference type="Rhea" id="RHEA:52324"/>
        <dbReference type="Rhea" id="RHEA-COMP:10622"/>
        <dbReference type="Rhea" id="RHEA-COMP:10623"/>
        <dbReference type="ChEBI" id="CHEBI:15377"/>
        <dbReference type="ChEBI" id="CHEBI:15378"/>
        <dbReference type="ChEBI" id="CHEBI:15379"/>
        <dbReference type="ChEBI" id="CHEBI:16480"/>
        <dbReference type="ChEBI" id="CHEBI:32682"/>
        <dbReference type="ChEBI" id="CHEBI:57618"/>
        <dbReference type="ChEBI" id="CHEBI:57743"/>
        <dbReference type="ChEBI" id="CHEBI:58210"/>
        <dbReference type="EC" id="1.14.14.47"/>
    </reaction>
</comment>
<dbReference type="PIRSF" id="PIRSF037219">
    <property type="entry name" value="NOS_oxygenase"/>
    <property type="match status" value="1"/>
</dbReference>
<dbReference type="PROSITE" id="PS60001">
    <property type="entry name" value="NOS"/>
    <property type="match status" value="1"/>
</dbReference>
<evidence type="ECO:0000256" key="10">
    <source>
        <dbReference type="ARBA" id="ARBA00048713"/>
    </source>
</evidence>
<evidence type="ECO:0000256" key="12">
    <source>
        <dbReference type="PIRSR" id="PIRSR037219-1"/>
    </source>
</evidence>
<organism evidence="14 15">
    <name type="scientific">Listeria rustica</name>
    <dbReference type="NCBI Taxonomy" id="2713503"/>
    <lineage>
        <taxon>Bacteria</taxon>
        <taxon>Bacillati</taxon>
        <taxon>Bacillota</taxon>
        <taxon>Bacilli</taxon>
        <taxon>Bacillales</taxon>
        <taxon>Listeriaceae</taxon>
        <taxon>Listeria</taxon>
    </lineage>
</organism>
<comment type="miscellaneous">
    <text evidence="11">This protein is similar to the oxygenase domain of eukaryotic nitric oxide synthases but lacks the reductase domain which, in eukaryotes, is responsible for transfer of electrons to the ferric heme during nitric oxide synthesis.</text>
</comment>
<comment type="cofactor">
    <cofactor evidence="1 11 12">
        <name>heme</name>
        <dbReference type="ChEBI" id="CHEBI:30413"/>
    </cofactor>
</comment>
<dbReference type="InterPro" id="IPR017142">
    <property type="entry name" value="Nitric_oxide_synthase_Oase-su"/>
</dbReference>
<evidence type="ECO:0000259" key="13">
    <source>
        <dbReference type="PROSITE" id="PS60001"/>
    </source>
</evidence>
<dbReference type="SUPFAM" id="SSF56512">
    <property type="entry name" value="Nitric oxide (NO) synthase oxygenase domain"/>
    <property type="match status" value="1"/>
</dbReference>
<keyword evidence="15" id="KW-1185">Reference proteome</keyword>
<dbReference type="Gene3D" id="3.90.1230.10">
    <property type="entry name" value="Nitric Oxide Synthase, Chain A, domain 3"/>
    <property type="match status" value="1"/>
</dbReference>
<dbReference type="EC" id="1.14.14.47" evidence="4 11"/>
<dbReference type="InterPro" id="IPR044943">
    <property type="entry name" value="NOS_dom_1"/>
</dbReference>
<dbReference type="Gene3D" id="3.90.340.10">
    <property type="entry name" value="Nitric Oxide Synthase, Chain A, domain 1"/>
    <property type="match status" value="1"/>
</dbReference>
<evidence type="ECO:0000256" key="7">
    <source>
        <dbReference type="ARBA" id="ARBA00022723"/>
    </source>
</evidence>